<comment type="subcellular location">
    <subcellularLocation>
        <location evidence="1">Membrane</location>
        <topology evidence="1">Multi-pass membrane protein</topology>
    </subcellularLocation>
</comment>
<keyword evidence="2" id="KW-1133">Transmembrane helix</keyword>
<feature type="transmembrane region" description="Helical" evidence="2">
    <location>
        <begin position="104"/>
        <end position="129"/>
    </location>
</feature>
<reference evidence="4 5" key="1">
    <citation type="submission" date="2017-03" db="EMBL/GenBank/DDBJ databases">
        <title>Genome sequence of Methanobrevibacter wosei.</title>
        <authorList>
            <person name="Poehlein A."/>
            <person name="Seedorf H."/>
            <person name="Daniel R."/>
        </authorList>
    </citation>
    <scope>NUCLEOTIDE SEQUENCE [LARGE SCALE GENOMIC DNA]</scope>
    <source>
        <strain evidence="4 5">DSM 11979</strain>
    </source>
</reference>
<dbReference type="RefSeq" id="WP_116670122.1">
    <property type="nucleotide sequence ID" value="NZ_MZGU01000006.1"/>
</dbReference>
<keyword evidence="2" id="KW-0812">Transmembrane</keyword>
<dbReference type="PROSITE" id="PS50999">
    <property type="entry name" value="COX2_TM"/>
    <property type="match status" value="1"/>
</dbReference>
<keyword evidence="2" id="KW-0472">Membrane</keyword>
<name>A0A2U1S5W4_9EURY</name>
<dbReference type="AlphaFoldDB" id="A0A2U1S5W4"/>
<sequence length="321" mass="35823">MMYESTITAFIIIFILSVVGTMALDIVFRFLGKRGYLGNLFPNVRGGIPRAVGLVPFLILIFLMLPAYNNLVLIIGIFALIDDILGRKEIPFIGIEWGQLSRGIGILAVMITGLYMDLGWAAIFIALLVQPINISDMQPGSCCMVTIIMSILTVIAMLIVGTAPIEELPAIYTPLLILVTCLGYCPLDFSGKIMLGEVGNHSFAVALGIAFYLIGGFWWLILFFIITVCLTAFVRRSTLRIFLRQKLNIPNPTFGDYFMDVLTGGGLGDLIRRIILKNEQPIIDNDILIQLGFRRLLYNPYATHENVGLRKNKRVDLRRMN</sequence>
<organism evidence="4 5">
    <name type="scientific">Methanobrevibacter woesei</name>
    <dbReference type="NCBI Taxonomy" id="190976"/>
    <lineage>
        <taxon>Archaea</taxon>
        <taxon>Methanobacteriati</taxon>
        <taxon>Methanobacteriota</taxon>
        <taxon>Methanomada group</taxon>
        <taxon>Methanobacteria</taxon>
        <taxon>Methanobacteriales</taxon>
        <taxon>Methanobacteriaceae</taxon>
        <taxon>Methanobrevibacter</taxon>
    </lineage>
</organism>
<comment type="caution">
    <text evidence="4">The sequence shown here is derived from an EMBL/GenBank/DDBJ whole genome shotgun (WGS) entry which is preliminary data.</text>
</comment>
<feature type="transmembrane region" description="Helical" evidence="2">
    <location>
        <begin position="203"/>
        <end position="234"/>
    </location>
</feature>
<feature type="domain" description="Cytochrome oxidase subunit II transmembrane region profile" evidence="3">
    <location>
        <begin position="1"/>
        <end position="78"/>
    </location>
</feature>
<feature type="transmembrane region" description="Helical" evidence="2">
    <location>
        <begin position="141"/>
        <end position="165"/>
    </location>
</feature>
<dbReference type="EMBL" id="MZGU01000006">
    <property type="protein sequence ID" value="PWB85026.1"/>
    <property type="molecule type" value="Genomic_DNA"/>
</dbReference>
<dbReference type="GO" id="GO:0022900">
    <property type="term" value="P:electron transport chain"/>
    <property type="evidence" value="ECO:0007669"/>
    <property type="project" value="InterPro"/>
</dbReference>
<dbReference type="InterPro" id="IPR011759">
    <property type="entry name" value="Cyt_c_oxidase_su2_TM_dom"/>
</dbReference>
<proteinExistence type="predicted"/>
<feature type="transmembrane region" description="Helical" evidence="2">
    <location>
        <begin position="52"/>
        <end position="81"/>
    </location>
</feature>
<evidence type="ECO:0000256" key="2">
    <source>
        <dbReference type="SAM" id="Phobius"/>
    </source>
</evidence>
<dbReference type="Proteomes" id="UP000245577">
    <property type="component" value="Unassembled WGS sequence"/>
</dbReference>
<feature type="transmembrane region" description="Helical" evidence="2">
    <location>
        <begin position="6"/>
        <end position="31"/>
    </location>
</feature>
<dbReference type="OrthoDB" id="81991at2157"/>
<evidence type="ECO:0000313" key="5">
    <source>
        <dbReference type="Proteomes" id="UP000245577"/>
    </source>
</evidence>
<evidence type="ECO:0000259" key="3">
    <source>
        <dbReference type="PROSITE" id="PS50999"/>
    </source>
</evidence>
<keyword evidence="5" id="KW-1185">Reference proteome</keyword>
<dbReference type="GO" id="GO:0016020">
    <property type="term" value="C:membrane"/>
    <property type="evidence" value="ECO:0007669"/>
    <property type="project" value="UniProtKB-SubCell"/>
</dbReference>
<protein>
    <recommendedName>
        <fullName evidence="3">Cytochrome oxidase subunit II transmembrane region profile domain-containing protein</fullName>
    </recommendedName>
</protein>
<feature type="transmembrane region" description="Helical" evidence="2">
    <location>
        <begin position="171"/>
        <end position="191"/>
    </location>
</feature>
<evidence type="ECO:0000313" key="4">
    <source>
        <dbReference type="EMBL" id="PWB85026.1"/>
    </source>
</evidence>
<accession>A0A2U1S5W4</accession>
<evidence type="ECO:0000256" key="1">
    <source>
        <dbReference type="ARBA" id="ARBA00004141"/>
    </source>
</evidence>
<gene>
    <name evidence="4" type="ORF">MBBWO_13400</name>
</gene>